<comment type="caution">
    <text evidence="1">The sequence shown here is derived from an EMBL/GenBank/DDBJ whole genome shotgun (WGS) entry which is preliminary data.</text>
</comment>
<evidence type="ECO:0000313" key="2">
    <source>
        <dbReference type="Proteomes" id="UP001596223"/>
    </source>
</evidence>
<protein>
    <submittedName>
        <fullName evidence="1">Uncharacterized protein</fullName>
    </submittedName>
</protein>
<dbReference type="EMBL" id="JBHSQN010000013">
    <property type="protein sequence ID" value="MFC6013028.1"/>
    <property type="molecule type" value="Genomic_DNA"/>
</dbReference>
<name>A0ABW1JXU2_9NOCA</name>
<organism evidence="1 2">
    <name type="scientific">Nocardia lasii</name>
    <dbReference type="NCBI Taxonomy" id="1616107"/>
    <lineage>
        <taxon>Bacteria</taxon>
        <taxon>Bacillati</taxon>
        <taxon>Actinomycetota</taxon>
        <taxon>Actinomycetes</taxon>
        <taxon>Mycobacteriales</taxon>
        <taxon>Nocardiaceae</taxon>
        <taxon>Nocardia</taxon>
    </lineage>
</organism>
<accession>A0ABW1JXU2</accession>
<evidence type="ECO:0000313" key="1">
    <source>
        <dbReference type="EMBL" id="MFC6013028.1"/>
    </source>
</evidence>
<reference evidence="2" key="1">
    <citation type="journal article" date="2019" name="Int. J. Syst. Evol. Microbiol.">
        <title>The Global Catalogue of Microorganisms (GCM) 10K type strain sequencing project: providing services to taxonomists for standard genome sequencing and annotation.</title>
        <authorList>
            <consortium name="The Broad Institute Genomics Platform"/>
            <consortium name="The Broad Institute Genome Sequencing Center for Infectious Disease"/>
            <person name="Wu L."/>
            <person name="Ma J."/>
        </authorList>
    </citation>
    <scope>NUCLEOTIDE SEQUENCE [LARGE SCALE GENOMIC DNA]</scope>
    <source>
        <strain evidence="2">CCUG 36956</strain>
    </source>
</reference>
<gene>
    <name evidence="1" type="ORF">ACFP3H_18375</name>
</gene>
<dbReference type="RefSeq" id="WP_378607663.1">
    <property type="nucleotide sequence ID" value="NZ_JBHSQN010000013.1"/>
</dbReference>
<proteinExistence type="predicted"/>
<keyword evidence="2" id="KW-1185">Reference proteome</keyword>
<dbReference type="Proteomes" id="UP001596223">
    <property type="component" value="Unassembled WGS sequence"/>
</dbReference>
<sequence>MTPVDMLLRWENSGAVWRVVDRRPDSVTIALYDCAGGQEVDRFRSADPALLRFLGQRTGSEDPDADPERG</sequence>